<dbReference type="Pfam" id="PF00067">
    <property type="entry name" value="p450"/>
    <property type="match status" value="1"/>
</dbReference>
<dbReference type="Gene3D" id="1.10.630.10">
    <property type="entry name" value="Cytochrome P450"/>
    <property type="match status" value="1"/>
</dbReference>
<dbReference type="CDD" id="cd11041">
    <property type="entry name" value="CYP503A1-like"/>
    <property type="match status" value="1"/>
</dbReference>
<evidence type="ECO:0000256" key="10">
    <source>
        <dbReference type="SAM" id="Phobius"/>
    </source>
</evidence>
<dbReference type="OrthoDB" id="1844152at2759"/>
<keyword evidence="10" id="KW-0812">Transmembrane</keyword>
<accession>A0A2G5H9C9</accession>
<name>A0A2G5H9C9_CERBT</name>
<evidence type="ECO:0000256" key="1">
    <source>
        <dbReference type="ARBA" id="ARBA00001971"/>
    </source>
</evidence>
<dbReference type="GO" id="GO:0005506">
    <property type="term" value="F:iron ion binding"/>
    <property type="evidence" value="ECO:0007669"/>
    <property type="project" value="InterPro"/>
</dbReference>
<gene>
    <name evidence="11" type="ORF">CB0940_07473</name>
    <name evidence="12" type="ORF">RHO25_008068</name>
</gene>
<evidence type="ECO:0000313" key="11">
    <source>
        <dbReference type="EMBL" id="PIA89148.1"/>
    </source>
</evidence>
<dbReference type="PANTHER" id="PTHR46206">
    <property type="entry name" value="CYTOCHROME P450"/>
    <property type="match status" value="1"/>
</dbReference>
<organism evidence="11 13">
    <name type="scientific">Cercospora beticola</name>
    <name type="common">Sugarbeet leaf spot fungus</name>
    <dbReference type="NCBI Taxonomy" id="122368"/>
    <lineage>
        <taxon>Eukaryota</taxon>
        <taxon>Fungi</taxon>
        <taxon>Dikarya</taxon>
        <taxon>Ascomycota</taxon>
        <taxon>Pezizomycotina</taxon>
        <taxon>Dothideomycetes</taxon>
        <taxon>Dothideomycetidae</taxon>
        <taxon>Mycosphaerellales</taxon>
        <taxon>Mycosphaerellaceae</taxon>
        <taxon>Cercospora</taxon>
    </lineage>
</organism>
<comment type="cofactor">
    <cofactor evidence="1 8">
        <name>heme</name>
        <dbReference type="ChEBI" id="CHEBI:30413"/>
    </cofactor>
</comment>
<dbReference type="InterPro" id="IPR001128">
    <property type="entry name" value="Cyt_P450"/>
</dbReference>
<keyword evidence="5 9" id="KW-0560">Oxidoreductase</keyword>
<keyword evidence="6 8" id="KW-0408">Iron</keyword>
<dbReference type="GO" id="GO:0020037">
    <property type="term" value="F:heme binding"/>
    <property type="evidence" value="ECO:0007669"/>
    <property type="project" value="InterPro"/>
</dbReference>
<keyword evidence="4 8" id="KW-0479">Metal-binding</keyword>
<reference evidence="11 13" key="1">
    <citation type="submission" date="2015-10" db="EMBL/GenBank/DDBJ databases">
        <title>The cercosporin biosynthetic gene cluster was horizontally transferred to several fungal lineages and shown to be expanded in Cercospora beticola based on microsynteny with recipient genomes.</title>
        <authorList>
            <person name="De Jonge R."/>
            <person name="Ebert M.K."/>
            <person name="Suttle J.C."/>
            <person name="Jurick Ii W.M."/>
            <person name="Secor G.A."/>
            <person name="Thomma B.P."/>
            <person name="Van De Peer Y."/>
            <person name="Bolton M.D."/>
        </authorList>
    </citation>
    <scope>NUCLEOTIDE SEQUENCE [LARGE SCALE GENOMIC DNA]</scope>
    <source>
        <strain evidence="11 13">09-40</strain>
    </source>
</reference>
<reference evidence="12 14" key="2">
    <citation type="submission" date="2023-09" db="EMBL/GenBank/DDBJ databases">
        <title>Complete-Gapless Cercospora beticola genome.</title>
        <authorList>
            <person name="Wyatt N.A."/>
            <person name="Spanner R.E."/>
            <person name="Bolton M.D."/>
        </authorList>
    </citation>
    <scope>NUCLEOTIDE SEQUENCE [LARGE SCALE GENOMIC DNA]</scope>
    <source>
        <strain evidence="12">Cb09-40</strain>
    </source>
</reference>
<evidence type="ECO:0000256" key="3">
    <source>
        <dbReference type="ARBA" id="ARBA00022617"/>
    </source>
</evidence>
<evidence type="ECO:0000256" key="2">
    <source>
        <dbReference type="ARBA" id="ARBA00010617"/>
    </source>
</evidence>
<evidence type="ECO:0000256" key="6">
    <source>
        <dbReference type="ARBA" id="ARBA00023004"/>
    </source>
</evidence>
<evidence type="ECO:0000313" key="12">
    <source>
        <dbReference type="EMBL" id="WPB03429.1"/>
    </source>
</evidence>
<dbReference type="InterPro" id="IPR036396">
    <property type="entry name" value="Cyt_P450_sf"/>
</dbReference>
<keyword evidence="3 8" id="KW-0349">Heme</keyword>
<dbReference type="AlphaFoldDB" id="A0A2G5H9C9"/>
<keyword evidence="14" id="KW-1185">Reference proteome</keyword>
<feature type="binding site" description="axial binding residue" evidence="8">
    <location>
        <position position="487"/>
    </location>
    <ligand>
        <name>heme</name>
        <dbReference type="ChEBI" id="CHEBI:30413"/>
    </ligand>
    <ligandPart>
        <name>Fe</name>
        <dbReference type="ChEBI" id="CHEBI:18248"/>
    </ligandPart>
</feature>
<dbReference type="Proteomes" id="UP001302367">
    <property type="component" value="Chromosome 5"/>
</dbReference>
<keyword evidence="7 9" id="KW-0503">Monooxygenase</keyword>
<keyword evidence="10" id="KW-1133">Transmembrane helix</keyword>
<evidence type="ECO:0000313" key="13">
    <source>
        <dbReference type="Proteomes" id="UP000230605"/>
    </source>
</evidence>
<evidence type="ECO:0000256" key="7">
    <source>
        <dbReference type="ARBA" id="ARBA00023033"/>
    </source>
</evidence>
<evidence type="ECO:0000256" key="5">
    <source>
        <dbReference type="ARBA" id="ARBA00023002"/>
    </source>
</evidence>
<evidence type="ECO:0000256" key="9">
    <source>
        <dbReference type="RuleBase" id="RU000461"/>
    </source>
</evidence>
<feature type="transmembrane region" description="Helical" evidence="10">
    <location>
        <begin position="12"/>
        <end position="33"/>
    </location>
</feature>
<dbReference type="GO" id="GO:0016705">
    <property type="term" value="F:oxidoreductase activity, acting on paired donors, with incorporation or reduction of molecular oxygen"/>
    <property type="evidence" value="ECO:0007669"/>
    <property type="project" value="InterPro"/>
</dbReference>
<dbReference type="GO" id="GO:0004497">
    <property type="term" value="F:monooxygenase activity"/>
    <property type="evidence" value="ECO:0007669"/>
    <property type="project" value="UniProtKB-KW"/>
</dbReference>
<sequence length="540" mass="61307">MLQDTISISQLAFSAGSLLIAYSFFSIVVLPLISARGKFLSSQTWIGIKKQWFAHYRAGFAAVKNTHYMVKEGANKCLKRGKPFVLPQFSAEPYVILPAHTLQEVMNHRDDEVDPHTLNNEGIAHSYTIGTAFVDGPHFDVVRRQLTRKLPTLTNDVYGELVQAMHDQWPVNSTDYVSIKAYDSCMKIVSRAANRVFCGSKLCRIPEFLDYSRIYSVSVFKAGGIMKLFPKWMKPLVAPILTRDVHNYREKCKRIAVPEIRERLSHLQSEAKDPNYVEPNDALQWLLRESIELGKKDAFNLDEDVIVRRLLLLNMVAIHTTSLVTTNTLLDIYGSPDAEHYVAGLREECERVLAEFGGVWTKDAVNKLIRVDSAIRETMRYTALADINLKRLITASNGITLSNGMHIPYGTRVAWSSYDVHQGQERYPERPHEYDAFRFSRPREDYLERVKAGEDPERLQRVLEQKNTALIAVGNDWMSFGHGRHACPGRFFASQEMKLMVAHVVMNYDIKCEGGRPANVLINGSCVPSPTAELQIKLRS</sequence>
<dbReference type="EMBL" id="CP134188">
    <property type="protein sequence ID" value="WPB03429.1"/>
    <property type="molecule type" value="Genomic_DNA"/>
</dbReference>
<dbReference type="PROSITE" id="PS00086">
    <property type="entry name" value="CYTOCHROME_P450"/>
    <property type="match status" value="1"/>
</dbReference>
<dbReference type="SUPFAM" id="SSF48264">
    <property type="entry name" value="Cytochrome P450"/>
    <property type="match status" value="1"/>
</dbReference>
<evidence type="ECO:0000256" key="4">
    <source>
        <dbReference type="ARBA" id="ARBA00022723"/>
    </source>
</evidence>
<dbReference type="PANTHER" id="PTHR46206:SF1">
    <property type="entry name" value="P450, PUTATIVE (EUROFUNG)-RELATED"/>
    <property type="match status" value="1"/>
</dbReference>
<keyword evidence="10" id="KW-0472">Membrane</keyword>
<proteinExistence type="inferred from homology"/>
<dbReference type="InterPro" id="IPR002403">
    <property type="entry name" value="Cyt_P450_E_grp-IV"/>
</dbReference>
<dbReference type="Proteomes" id="UP000230605">
    <property type="component" value="Chromosome 5"/>
</dbReference>
<comment type="similarity">
    <text evidence="2 9">Belongs to the cytochrome P450 family.</text>
</comment>
<dbReference type="InterPro" id="IPR017972">
    <property type="entry name" value="Cyt_P450_CS"/>
</dbReference>
<dbReference type="EMBL" id="LKMD01000108">
    <property type="protein sequence ID" value="PIA89148.1"/>
    <property type="molecule type" value="Genomic_DNA"/>
</dbReference>
<evidence type="ECO:0000313" key="14">
    <source>
        <dbReference type="Proteomes" id="UP001302367"/>
    </source>
</evidence>
<protein>
    <submittedName>
        <fullName evidence="11">Ent-kaurene oxidase</fullName>
    </submittedName>
</protein>
<evidence type="ECO:0000256" key="8">
    <source>
        <dbReference type="PIRSR" id="PIRSR602403-1"/>
    </source>
</evidence>
<dbReference type="PRINTS" id="PR00465">
    <property type="entry name" value="EP450IV"/>
</dbReference>